<dbReference type="InterPro" id="IPR050836">
    <property type="entry name" value="SDS22/Internalin_LRR"/>
</dbReference>
<evidence type="ECO:0000256" key="2">
    <source>
        <dbReference type="ARBA" id="ARBA00022737"/>
    </source>
</evidence>
<dbReference type="EMBL" id="CATOUU010000836">
    <property type="protein sequence ID" value="CAI9953163.1"/>
    <property type="molecule type" value="Genomic_DNA"/>
</dbReference>
<dbReference type="SMART" id="SM00365">
    <property type="entry name" value="LRR_SD22"/>
    <property type="match status" value="4"/>
</dbReference>
<reference evidence="3" key="1">
    <citation type="submission" date="2023-06" db="EMBL/GenBank/DDBJ databases">
        <authorList>
            <person name="Kurt Z."/>
        </authorList>
    </citation>
    <scope>NUCLEOTIDE SEQUENCE</scope>
</reference>
<evidence type="ECO:0000313" key="3">
    <source>
        <dbReference type="EMBL" id="CAI9953163.1"/>
    </source>
</evidence>
<dbReference type="Pfam" id="PF12799">
    <property type="entry name" value="LRR_4"/>
    <property type="match status" value="1"/>
</dbReference>
<dbReference type="InterPro" id="IPR032675">
    <property type="entry name" value="LRR_dom_sf"/>
</dbReference>
<proteinExistence type="predicted"/>
<keyword evidence="2" id="KW-0677">Repeat</keyword>
<comment type="caution">
    <text evidence="3">The sequence shown here is derived from an EMBL/GenBank/DDBJ whole genome shotgun (WGS) entry which is preliminary data.</text>
</comment>
<reference evidence="4 5" key="2">
    <citation type="submission" date="2024-07" db="EMBL/GenBank/DDBJ databases">
        <authorList>
            <person name="Akdeniz Z."/>
        </authorList>
    </citation>
    <scope>NUCLEOTIDE SEQUENCE [LARGE SCALE GENOMIC DNA]</scope>
</reference>
<dbReference type="InterPro" id="IPR001611">
    <property type="entry name" value="Leu-rich_rpt"/>
</dbReference>
<evidence type="ECO:0000313" key="5">
    <source>
        <dbReference type="Proteomes" id="UP001642409"/>
    </source>
</evidence>
<dbReference type="Gene3D" id="3.80.10.10">
    <property type="entry name" value="Ribonuclease Inhibitor"/>
    <property type="match status" value="2"/>
</dbReference>
<dbReference type="Proteomes" id="UP001642409">
    <property type="component" value="Unassembled WGS sequence"/>
</dbReference>
<dbReference type="PROSITE" id="PS51450">
    <property type="entry name" value="LRR"/>
    <property type="match status" value="3"/>
</dbReference>
<gene>
    <name evidence="4" type="ORF">HINF_LOCUS36047</name>
    <name evidence="3" type="ORF">HINF_LOCUS40808</name>
</gene>
<keyword evidence="1" id="KW-0433">Leucine-rich repeat</keyword>
<evidence type="ECO:0000313" key="4">
    <source>
        <dbReference type="EMBL" id="CAL6035676.1"/>
    </source>
</evidence>
<dbReference type="InterPro" id="IPR025875">
    <property type="entry name" value="Leu-rich_rpt_4"/>
</dbReference>
<protein>
    <submittedName>
        <fullName evidence="3">Leucine-rich repeat domain-containing protein</fullName>
    </submittedName>
    <submittedName>
        <fullName evidence="4">Leucine-rich_repeat domain-containing protein</fullName>
    </submittedName>
</protein>
<accession>A0AA86QDY2</accession>
<sequence length="288" mass="33215">MQPNQEIKSKEDLLKHFGSSLKLEILDLQQMKDLLEMNIPLEVWEDASNRNLFSVNQEFVQETKEFKFNGRSIEHIYLISFLTNLTELSLQNNDISGISSISKLKNLKKLYLSINRIKDISALQLLTVTHLNLFKNIITSYTVALPNLVELSLECNELQDKSGLQHSPKLERLDLTETETTDLRTIPHQLFGLKYLNLYYNNLKEISYLSNFIDLQILSLGENEQLQNIGPLQFCTQLTYLSISGTCIADIWPLQFMKNLNSLEMAHTKVVDLHPLQNNEANLINIYL</sequence>
<dbReference type="EMBL" id="CAXDID020000131">
    <property type="protein sequence ID" value="CAL6035676.1"/>
    <property type="molecule type" value="Genomic_DNA"/>
</dbReference>
<organism evidence="3">
    <name type="scientific">Hexamita inflata</name>
    <dbReference type="NCBI Taxonomy" id="28002"/>
    <lineage>
        <taxon>Eukaryota</taxon>
        <taxon>Metamonada</taxon>
        <taxon>Diplomonadida</taxon>
        <taxon>Hexamitidae</taxon>
        <taxon>Hexamitinae</taxon>
        <taxon>Hexamita</taxon>
    </lineage>
</organism>
<name>A0AA86QDY2_9EUKA</name>
<evidence type="ECO:0000256" key="1">
    <source>
        <dbReference type="ARBA" id="ARBA00022614"/>
    </source>
</evidence>
<dbReference type="PANTHER" id="PTHR46652">
    <property type="entry name" value="LEUCINE-RICH REPEAT AND IQ DOMAIN-CONTAINING PROTEIN 1-RELATED"/>
    <property type="match status" value="1"/>
</dbReference>
<dbReference type="PANTHER" id="PTHR46652:SF3">
    <property type="entry name" value="LEUCINE-RICH REPEAT-CONTAINING PROTEIN 9"/>
    <property type="match status" value="1"/>
</dbReference>
<dbReference type="AlphaFoldDB" id="A0AA86QDY2"/>
<keyword evidence="5" id="KW-1185">Reference proteome</keyword>
<dbReference type="SUPFAM" id="SSF52058">
    <property type="entry name" value="L domain-like"/>
    <property type="match status" value="1"/>
</dbReference>